<protein>
    <submittedName>
        <fullName evidence="2">Uncharacterized protein</fullName>
    </submittedName>
</protein>
<feature type="signal peptide" evidence="1">
    <location>
        <begin position="1"/>
        <end position="17"/>
    </location>
</feature>
<sequence>MQLSLLLTTLAATLISAGPIPQPIPLPDAETVALITRSLEARAETAQQNQQLAQAQALAQAHALAQLRQNQQWGRGGGGYPGRFHQAGGGFDLNVLGLLDLSAGGGRTDYCTWPYC</sequence>
<feature type="chain" id="PRO_5025562399" evidence="1">
    <location>
        <begin position="18"/>
        <end position="116"/>
    </location>
</feature>
<dbReference type="RefSeq" id="XP_033668877.1">
    <property type="nucleotide sequence ID" value="XM_033812511.1"/>
</dbReference>
<name>A0A6A6CP08_ZASCE</name>
<accession>A0A6A6CP08</accession>
<dbReference type="EMBL" id="ML993592">
    <property type="protein sequence ID" value="KAF2167988.1"/>
    <property type="molecule type" value="Genomic_DNA"/>
</dbReference>
<dbReference type="Proteomes" id="UP000799537">
    <property type="component" value="Unassembled WGS sequence"/>
</dbReference>
<reference evidence="2" key="1">
    <citation type="journal article" date="2020" name="Stud. Mycol.">
        <title>101 Dothideomycetes genomes: a test case for predicting lifestyles and emergence of pathogens.</title>
        <authorList>
            <person name="Haridas S."/>
            <person name="Albert R."/>
            <person name="Binder M."/>
            <person name="Bloem J."/>
            <person name="Labutti K."/>
            <person name="Salamov A."/>
            <person name="Andreopoulos B."/>
            <person name="Baker S."/>
            <person name="Barry K."/>
            <person name="Bills G."/>
            <person name="Bluhm B."/>
            <person name="Cannon C."/>
            <person name="Castanera R."/>
            <person name="Culley D."/>
            <person name="Daum C."/>
            <person name="Ezra D."/>
            <person name="Gonzalez J."/>
            <person name="Henrissat B."/>
            <person name="Kuo A."/>
            <person name="Liang C."/>
            <person name="Lipzen A."/>
            <person name="Lutzoni F."/>
            <person name="Magnuson J."/>
            <person name="Mondo S."/>
            <person name="Nolan M."/>
            <person name="Ohm R."/>
            <person name="Pangilinan J."/>
            <person name="Park H.-J."/>
            <person name="Ramirez L."/>
            <person name="Alfaro M."/>
            <person name="Sun H."/>
            <person name="Tritt A."/>
            <person name="Yoshinaga Y."/>
            <person name="Zwiers L.-H."/>
            <person name="Turgeon B."/>
            <person name="Goodwin S."/>
            <person name="Spatafora J."/>
            <person name="Crous P."/>
            <person name="Grigoriev I."/>
        </authorList>
    </citation>
    <scope>NUCLEOTIDE SEQUENCE</scope>
    <source>
        <strain evidence="2">ATCC 36951</strain>
    </source>
</reference>
<evidence type="ECO:0000313" key="2">
    <source>
        <dbReference type="EMBL" id="KAF2167988.1"/>
    </source>
</evidence>
<proteinExistence type="predicted"/>
<keyword evidence="1" id="KW-0732">Signal</keyword>
<keyword evidence="3" id="KW-1185">Reference proteome</keyword>
<evidence type="ECO:0000256" key="1">
    <source>
        <dbReference type="SAM" id="SignalP"/>
    </source>
</evidence>
<evidence type="ECO:0000313" key="3">
    <source>
        <dbReference type="Proteomes" id="UP000799537"/>
    </source>
</evidence>
<dbReference type="AlphaFoldDB" id="A0A6A6CP08"/>
<gene>
    <name evidence="2" type="ORF">M409DRAFT_53922</name>
</gene>
<organism evidence="2 3">
    <name type="scientific">Zasmidium cellare ATCC 36951</name>
    <dbReference type="NCBI Taxonomy" id="1080233"/>
    <lineage>
        <taxon>Eukaryota</taxon>
        <taxon>Fungi</taxon>
        <taxon>Dikarya</taxon>
        <taxon>Ascomycota</taxon>
        <taxon>Pezizomycotina</taxon>
        <taxon>Dothideomycetes</taxon>
        <taxon>Dothideomycetidae</taxon>
        <taxon>Mycosphaerellales</taxon>
        <taxon>Mycosphaerellaceae</taxon>
        <taxon>Zasmidium</taxon>
    </lineage>
</organism>
<dbReference type="GeneID" id="54565783"/>